<name>A0A1F8DF62_9BACT</name>
<gene>
    <name evidence="2" type="ORF">A2435_02570</name>
</gene>
<sequence>MGKEDAITFGVGPNTTGSPETQGGVEPLESLDRLVHLFRKREISFGEYFDKLRLHANRIDFSSYADRFLDQVGVRGESKIKPTFDETQMAHDIERVVTADYREGRIAAEQYAFLTDRLFPFTRLDFRGPADELSAARARTKW</sequence>
<evidence type="ECO:0000313" key="3">
    <source>
        <dbReference type="Proteomes" id="UP000177400"/>
    </source>
</evidence>
<accession>A0A1F8DF62</accession>
<organism evidence="2 3">
    <name type="scientific">Candidatus Woesebacteria bacterium RIFOXYC1_FULL_46_16</name>
    <dbReference type="NCBI Taxonomy" id="1802546"/>
    <lineage>
        <taxon>Bacteria</taxon>
        <taxon>Candidatus Woeseibacteriota</taxon>
    </lineage>
</organism>
<dbReference type="AlphaFoldDB" id="A0A1F8DF62"/>
<comment type="caution">
    <text evidence="2">The sequence shown here is derived from an EMBL/GenBank/DDBJ whole genome shotgun (WGS) entry which is preliminary data.</text>
</comment>
<feature type="region of interest" description="Disordered" evidence="1">
    <location>
        <begin position="1"/>
        <end position="25"/>
    </location>
</feature>
<proteinExistence type="predicted"/>
<evidence type="ECO:0000313" key="2">
    <source>
        <dbReference type="EMBL" id="OGM86679.1"/>
    </source>
</evidence>
<dbReference type="Proteomes" id="UP000177400">
    <property type="component" value="Unassembled WGS sequence"/>
</dbReference>
<evidence type="ECO:0000256" key="1">
    <source>
        <dbReference type="SAM" id="MobiDB-lite"/>
    </source>
</evidence>
<protein>
    <submittedName>
        <fullName evidence="2">Uncharacterized protein</fullName>
    </submittedName>
</protein>
<reference evidence="2 3" key="1">
    <citation type="journal article" date="2016" name="Nat. Commun.">
        <title>Thousands of microbial genomes shed light on interconnected biogeochemical processes in an aquifer system.</title>
        <authorList>
            <person name="Anantharaman K."/>
            <person name="Brown C.T."/>
            <person name="Hug L.A."/>
            <person name="Sharon I."/>
            <person name="Castelle C.J."/>
            <person name="Probst A.J."/>
            <person name="Thomas B.C."/>
            <person name="Singh A."/>
            <person name="Wilkins M.J."/>
            <person name="Karaoz U."/>
            <person name="Brodie E.L."/>
            <person name="Williams K.H."/>
            <person name="Hubbard S.S."/>
            <person name="Banfield J.F."/>
        </authorList>
    </citation>
    <scope>NUCLEOTIDE SEQUENCE [LARGE SCALE GENOMIC DNA]</scope>
</reference>
<dbReference type="EMBL" id="MGIG01000005">
    <property type="protein sequence ID" value="OGM86679.1"/>
    <property type="molecule type" value="Genomic_DNA"/>
</dbReference>